<dbReference type="RefSeq" id="WP_215507814.1">
    <property type="nucleotide sequence ID" value="NZ_CP076364.1"/>
</dbReference>
<protein>
    <recommendedName>
        <fullName evidence="4">Lipoprotein</fullName>
    </recommendedName>
</protein>
<organism evidence="2 3">
    <name type="scientific">Gemmobacter fulvus</name>
    <dbReference type="NCBI Taxonomy" id="2840474"/>
    <lineage>
        <taxon>Bacteria</taxon>
        <taxon>Pseudomonadati</taxon>
        <taxon>Pseudomonadota</taxon>
        <taxon>Alphaproteobacteria</taxon>
        <taxon>Rhodobacterales</taxon>
        <taxon>Paracoccaceae</taxon>
        <taxon>Gemmobacter</taxon>
    </lineage>
</organism>
<dbReference type="Proteomes" id="UP000679352">
    <property type="component" value="Plasmid p3"/>
</dbReference>
<dbReference type="PROSITE" id="PS51257">
    <property type="entry name" value="PROKAR_LIPOPROTEIN"/>
    <property type="match status" value="1"/>
</dbReference>
<feature type="signal peptide" evidence="1">
    <location>
        <begin position="1"/>
        <end position="26"/>
    </location>
</feature>
<keyword evidence="3" id="KW-1185">Reference proteome</keyword>
<gene>
    <name evidence="2" type="ORF">KM031_20265</name>
</gene>
<keyword evidence="1" id="KW-0732">Signal</keyword>
<keyword evidence="2" id="KW-0614">Plasmid</keyword>
<dbReference type="EMBL" id="CP076364">
    <property type="protein sequence ID" value="QWK92923.1"/>
    <property type="molecule type" value="Genomic_DNA"/>
</dbReference>
<evidence type="ECO:0000256" key="1">
    <source>
        <dbReference type="SAM" id="SignalP"/>
    </source>
</evidence>
<dbReference type="AlphaFoldDB" id="A0A975PC55"/>
<dbReference type="KEGG" id="gfu:KM031_20265"/>
<feature type="chain" id="PRO_5037424216" description="Lipoprotein" evidence="1">
    <location>
        <begin position="27"/>
        <end position="225"/>
    </location>
</feature>
<name>A0A975PC55_9RHOB</name>
<accession>A0A975PC55</accession>
<reference evidence="2" key="1">
    <citation type="submission" date="2021-06" db="EMBL/GenBank/DDBJ databases">
        <authorList>
            <person name="Lee C.-S."/>
            <person name="Jin L."/>
        </authorList>
    </citation>
    <scope>NUCLEOTIDE SEQUENCE</scope>
    <source>
        <strain evidence="2">Con5</strain>
        <plasmid evidence="2">p3</plasmid>
    </source>
</reference>
<proteinExistence type="predicted"/>
<evidence type="ECO:0000313" key="2">
    <source>
        <dbReference type="EMBL" id="QWK92923.1"/>
    </source>
</evidence>
<sequence length="225" mass="23932">MTKRAGYPRCCSMIAGAILCALLAGCGYEHELDDLGLTQRQAEDRETFQSVSISNAWANPPGMTFVMQRGLVNGAEQRIGLKNTVPVAGDNILVLRTRSGHLAAGRFRFEEFMTRTGGAPAPFQDIEPGELITADDSLGTYFWSQEIVGSNVTCVFAVRRLTVSERSLPQDARVMDVMLRNCIAGTEAEALAPVLDAGIGYSALAGTGTGGGTRMLSPLAAPGMD</sequence>
<evidence type="ECO:0000313" key="3">
    <source>
        <dbReference type="Proteomes" id="UP000679352"/>
    </source>
</evidence>
<geneLocation type="plasmid" evidence="2 3">
    <name>p3</name>
</geneLocation>
<evidence type="ECO:0008006" key="4">
    <source>
        <dbReference type="Google" id="ProtNLM"/>
    </source>
</evidence>